<protein>
    <recommendedName>
        <fullName evidence="3">PASTA domain-containing protein</fullName>
    </recommendedName>
</protein>
<name>A0ABP5FMI9_9ACTN</name>
<evidence type="ECO:0000313" key="1">
    <source>
        <dbReference type="EMBL" id="GAA2029858.1"/>
    </source>
</evidence>
<dbReference type="Proteomes" id="UP001500751">
    <property type="component" value="Unassembled WGS sequence"/>
</dbReference>
<proteinExistence type="predicted"/>
<evidence type="ECO:0000313" key="2">
    <source>
        <dbReference type="Proteomes" id="UP001500751"/>
    </source>
</evidence>
<reference evidence="2" key="1">
    <citation type="journal article" date="2019" name="Int. J. Syst. Evol. Microbiol.">
        <title>The Global Catalogue of Microorganisms (GCM) 10K type strain sequencing project: providing services to taxonomists for standard genome sequencing and annotation.</title>
        <authorList>
            <consortium name="The Broad Institute Genomics Platform"/>
            <consortium name="The Broad Institute Genome Sequencing Center for Infectious Disease"/>
            <person name="Wu L."/>
            <person name="Ma J."/>
        </authorList>
    </citation>
    <scope>NUCLEOTIDE SEQUENCE [LARGE SCALE GENOMIC DNA]</scope>
    <source>
        <strain evidence="2">JCM 16014</strain>
    </source>
</reference>
<comment type="caution">
    <text evidence="1">The sequence shown here is derived from an EMBL/GenBank/DDBJ whole genome shotgun (WGS) entry which is preliminary data.</text>
</comment>
<dbReference type="EMBL" id="BAAAQN010000016">
    <property type="protein sequence ID" value="GAA2029858.1"/>
    <property type="molecule type" value="Genomic_DNA"/>
</dbReference>
<keyword evidence="2" id="KW-1185">Reference proteome</keyword>
<evidence type="ECO:0008006" key="3">
    <source>
        <dbReference type="Google" id="ProtNLM"/>
    </source>
</evidence>
<organism evidence="1 2">
    <name type="scientific">Catenulispora yoronensis</name>
    <dbReference type="NCBI Taxonomy" id="450799"/>
    <lineage>
        <taxon>Bacteria</taxon>
        <taxon>Bacillati</taxon>
        <taxon>Actinomycetota</taxon>
        <taxon>Actinomycetes</taxon>
        <taxon>Catenulisporales</taxon>
        <taxon>Catenulisporaceae</taxon>
        <taxon>Catenulispora</taxon>
    </lineage>
</organism>
<accession>A0ABP5FMI9</accession>
<gene>
    <name evidence="1" type="ORF">GCM10009839_31790</name>
</gene>
<sequence>MDSEMRAAGPRRRTARPRALTVMAFALAGTAVVLAGVAACSSARPRMVTSGSVLGSPTASATANAMNPADPTIPMNPMNTSSGPVAIHPDADVTGTAQRGTTVSFTADFARCMRANGVPAFPDPEAAKADWLAPGSGVDPASPQFLAALNGPCRTLAPAAWLSSGPVGAQS</sequence>